<dbReference type="NCBIfam" id="TIGR01494">
    <property type="entry name" value="ATPase_P-type"/>
    <property type="match status" value="2"/>
</dbReference>
<evidence type="ECO:0000313" key="20">
    <source>
        <dbReference type="EMBL" id="OGY22929.1"/>
    </source>
</evidence>
<dbReference type="PROSITE" id="PS00154">
    <property type="entry name" value="ATPASE_E1_E2"/>
    <property type="match status" value="1"/>
</dbReference>
<evidence type="ECO:0000256" key="11">
    <source>
        <dbReference type="ARBA" id="ARBA00022840"/>
    </source>
</evidence>
<evidence type="ECO:0000313" key="21">
    <source>
        <dbReference type="Proteomes" id="UP000176631"/>
    </source>
</evidence>
<dbReference type="AlphaFoldDB" id="A0A1G1W5I4"/>
<evidence type="ECO:0000256" key="8">
    <source>
        <dbReference type="ARBA" id="ARBA00022553"/>
    </source>
</evidence>
<dbReference type="Gene3D" id="3.40.50.1000">
    <property type="entry name" value="HAD superfamily/HAD-like"/>
    <property type="match status" value="1"/>
</dbReference>
<name>A0A1G1W5I4_9BACT</name>
<feature type="transmembrane region" description="Helical" evidence="18">
    <location>
        <begin position="732"/>
        <end position="755"/>
    </location>
</feature>
<dbReference type="Pfam" id="PF00122">
    <property type="entry name" value="E1-E2_ATPase"/>
    <property type="match status" value="1"/>
</dbReference>
<dbReference type="InterPro" id="IPR023214">
    <property type="entry name" value="HAD_sf"/>
</dbReference>
<evidence type="ECO:0000256" key="12">
    <source>
        <dbReference type="ARBA" id="ARBA00022842"/>
    </source>
</evidence>
<dbReference type="GO" id="GO:0015444">
    <property type="term" value="F:P-type magnesium transporter activity"/>
    <property type="evidence" value="ECO:0007669"/>
    <property type="project" value="UniProtKB-EC"/>
</dbReference>
<dbReference type="Pfam" id="PF13246">
    <property type="entry name" value="Cation_ATPase"/>
    <property type="match status" value="1"/>
</dbReference>
<dbReference type="STRING" id="1802593.A2172_03270"/>
<keyword evidence="14 18" id="KW-1133">Transmembrane helix</keyword>
<dbReference type="EMBL" id="MHCP01000030">
    <property type="protein sequence ID" value="OGY22929.1"/>
    <property type="molecule type" value="Genomic_DNA"/>
</dbReference>
<feature type="transmembrane region" description="Helical" evidence="18">
    <location>
        <begin position="796"/>
        <end position="815"/>
    </location>
</feature>
<feature type="domain" description="Cation-transporting P-type ATPase N-terminal" evidence="19">
    <location>
        <begin position="7"/>
        <end position="80"/>
    </location>
</feature>
<evidence type="ECO:0000256" key="5">
    <source>
        <dbReference type="ARBA" id="ARBA00013555"/>
    </source>
</evidence>
<feature type="transmembrane region" description="Helical" evidence="18">
    <location>
        <begin position="247"/>
        <end position="270"/>
    </location>
</feature>
<dbReference type="InterPro" id="IPR001757">
    <property type="entry name" value="P_typ_ATPase"/>
</dbReference>
<evidence type="ECO:0000256" key="16">
    <source>
        <dbReference type="ARBA" id="ARBA00029806"/>
    </source>
</evidence>
<reference evidence="20 21" key="1">
    <citation type="journal article" date="2016" name="Nat. Commun.">
        <title>Thousands of microbial genomes shed light on interconnected biogeochemical processes in an aquifer system.</title>
        <authorList>
            <person name="Anantharaman K."/>
            <person name="Brown C.T."/>
            <person name="Hug L.A."/>
            <person name="Sharon I."/>
            <person name="Castelle C.J."/>
            <person name="Probst A.J."/>
            <person name="Thomas B.C."/>
            <person name="Singh A."/>
            <person name="Wilkins M.J."/>
            <person name="Karaoz U."/>
            <person name="Brodie E.L."/>
            <person name="Williams K.H."/>
            <person name="Hubbard S.S."/>
            <person name="Banfield J.F."/>
        </authorList>
    </citation>
    <scope>NUCLEOTIDE SEQUENCE [LARGE SCALE GENOMIC DNA]</scope>
</reference>
<comment type="subcellular location">
    <subcellularLocation>
        <location evidence="2">Cell inner membrane</location>
        <topology evidence="2">Multi-pass membrane protein</topology>
    </subcellularLocation>
</comment>
<dbReference type="SUPFAM" id="SSF81665">
    <property type="entry name" value="Calcium ATPase, transmembrane domain M"/>
    <property type="match status" value="1"/>
</dbReference>
<dbReference type="PANTHER" id="PTHR42861">
    <property type="entry name" value="CALCIUM-TRANSPORTING ATPASE"/>
    <property type="match status" value="1"/>
</dbReference>
<dbReference type="InterPro" id="IPR008250">
    <property type="entry name" value="ATPase_P-typ_transduc_dom_A_sf"/>
</dbReference>
<evidence type="ECO:0000256" key="15">
    <source>
        <dbReference type="ARBA" id="ARBA00023136"/>
    </source>
</evidence>
<dbReference type="Pfam" id="PF00690">
    <property type="entry name" value="Cation_ATPase_N"/>
    <property type="match status" value="1"/>
</dbReference>
<feature type="transmembrane region" description="Helical" evidence="18">
    <location>
        <begin position="821"/>
        <end position="845"/>
    </location>
</feature>
<evidence type="ECO:0000256" key="18">
    <source>
        <dbReference type="SAM" id="Phobius"/>
    </source>
</evidence>
<keyword evidence="7" id="KW-0997">Cell inner membrane</keyword>
<proteinExistence type="inferred from homology"/>
<evidence type="ECO:0000256" key="13">
    <source>
        <dbReference type="ARBA" id="ARBA00022967"/>
    </source>
</evidence>
<protein>
    <recommendedName>
        <fullName evidence="5">Magnesium-transporting ATPase, P-type 1</fullName>
        <ecNumber evidence="4">7.2.2.14</ecNumber>
    </recommendedName>
    <alternativeName>
        <fullName evidence="16">Mg(2+) transport ATPase, P-type 1</fullName>
    </alternativeName>
</protein>
<keyword evidence="6" id="KW-1003">Cell membrane</keyword>
<dbReference type="GO" id="GO:0005886">
    <property type="term" value="C:plasma membrane"/>
    <property type="evidence" value="ECO:0007669"/>
    <property type="project" value="UniProtKB-SubCell"/>
</dbReference>
<gene>
    <name evidence="20" type="ORF">A2172_03270</name>
</gene>
<dbReference type="Pfam" id="PF00689">
    <property type="entry name" value="Cation_ATPase_C"/>
    <property type="match status" value="1"/>
</dbReference>
<keyword evidence="11" id="KW-0067">ATP-binding</keyword>
<evidence type="ECO:0000256" key="14">
    <source>
        <dbReference type="ARBA" id="ARBA00022989"/>
    </source>
</evidence>
<dbReference type="Gene3D" id="2.70.150.10">
    <property type="entry name" value="Calcium-transporting ATPase, cytoplasmic transduction domain A"/>
    <property type="match status" value="1"/>
</dbReference>
<dbReference type="InterPro" id="IPR023298">
    <property type="entry name" value="ATPase_P-typ_TM_dom_sf"/>
</dbReference>
<evidence type="ECO:0000256" key="10">
    <source>
        <dbReference type="ARBA" id="ARBA00022741"/>
    </source>
</evidence>
<dbReference type="SUPFAM" id="SSF81653">
    <property type="entry name" value="Calcium ATPase, transduction domain A"/>
    <property type="match status" value="1"/>
</dbReference>
<keyword evidence="12" id="KW-0460">Magnesium</keyword>
<comment type="catalytic activity">
    <reaction evidence="17">
        <text>Mg(2+)(out) + ATP + H2O = Mg(2+)(in) + ADP + phosphate + H(+)</text>
        <dbReference type="Rhea" id="RHEA:10260"/>
        <dbReference type="ChEBI" id="CHEBI:15377"/>
        <dbReference type="ChEBI" id="CHEBI:15378"/>
        <dbReference type="ChEBI" id="CHEBI:18420"/>
        <dbReference type="ChEBI" id="CHEBI:30616"/>
        <dbReference type="ChEBI" id="CHEBI:43474"/>
        <dbReference type="ChEBI" id="CHEBI:456216"/>
        <dbReference type="EC" id="7.2.2.14"/>
    </reaction>
</comment>
<keyword evidence="15 18" id="KW-0472">Membrane</keyword>
<dbReference type="InterPro" id="IPR044492">
    <property type="entry name" value="P_typ_ATPase_HD_dom"/>
</dbReference>
<accession>A0A1G1W5I4</accession>
<keyword evidence="8" id="KW-0597">Phosphoprotein</keyword>
<dbReference type="SUPFAM" id="SSF56784">
    <property type="entry name" value="HAD-like"/>
    <property type="match status" value="1"/>
</dbReference>
<evidence type="ECO:0000256" key="6">
    <source>
        <dbReference type="ARBA" id="ARBA00022475"/>
    </source>
</evidence>
<dbReference type="Gene3D" id="1.20.1110.10">
    <property type="entry name" value="Calcium-transporting ATPase, transmembrane domain"/>
    <property type="match status" value="1"/>
</dbReference>
<evidence type="ECO:0000256" key="4">
    <source>
        <dbReference type="ARBA" id="ARBA00012786"/>
    </source>
</evidence>
<feature type="transmembrane region" description="Helical" evidence="18">
    <location>
        <begin position="85"/>
        <end position="103"/>
    </location>
</feature>
<evidence type="ECO:0000256" key="9">
    <source>
        <dbReference type="ARBA" id="ARBA00022692"/>
    </source>
</evidence>
<dbReference type="SFLD" id="SFLDF00027">
    <property type="entry name" value="p-type_atpase"/>
    <property type="match status" value="1"/>
</dbReference>
<feature type="transmembrane region" description="Helical" evidence="18">
    <location>
        <begin position="282"/>
        <end position="304"/>
    </location>
</feature>
<evidence type="ECO:0000256" key="7">
    <source>
        <dbReference type="ARBA" id="ARBA00022519"/>
    </source>
</evidence>
<comment type="caution">
    <text evidence="20">The sequence shown here is derived from an EMBL/GenBank/DDBJ whole genome shotgun (WGS) entry which is preliminary data.</text>
</comment>
<evidence type="ECO:0000259" key="19">
    <source>
        <dbReference type="SMART" id="SM00831"/>
    </source>
</evidence>
<dbReference type="SMART" id="SM00831">
    <property type="entry name" value="Cation_ATPase_N"/>
    <property type="match status" value="1"/>
</dbReference>
<dbReference type="Gene3D" id="3.40.1110.10">
    <property type="entry name" value="Calcium-transporting ATPase, cytoplasmic domain N"/>
    <property type="match status" value="1"/>
</dbReference>
<dbReference type="SFLD" id="SFLDS00003">
    <property type="entry name" value="Haloacid_Dehalogenase"/>
    <property type="match status" value="1"/>
</dbReference>
<keyword evidence="9 18" id="KW-0812">Transmembrane</keyword>
<feature type="transmembrane region" description="Helical" evidence="18">
    <location>
        <begin position="60"/>
        <end position="79"/>
    </location>
</feature>
<evidence type="ECO:0000256" key="17">
    <source>
        <dbReference type="ARBA" id="ARBA00047295"/>
    </source>
</evidence>
<sequence length="859" mass="95561">MTIEITKPWNLTIDQVFKALQTSSNGLLHHEVIRRLKRHGLNDIERESRRGALKIFLSQYKNPLILILIVASILSFFMGDRLGSVIILVMLAVNSLMGFFQEYRSEKAVELLRRKASLKTTVIREGVEHRVDATDLVPGDIVKVFQGSVIPADLRLIEAKNLSIDESMLTGESEPAEKSSNLIKVNQEIPQELENIAFMGTNVETGNGLGVVFATAGNTEFGKTALALKAAEPETEFQTGTRKFGNFLVIVILSLVVFIFLAMVFIKPVFLGIPANVLEALLFSLALAIGITPELLPIIITINLSQGAMMMSKKHVIVKKLMAIEDIGNADVLCTDKTGTITEGKIFLEDYVNYNGLQEPKLLLYGLLSNTEVDQPAITHPLETALDRFTQMRKEITDEANSFKKIDTLPFDFERKLNTVLAKNKEGYFVISKGATEKILKTCSSIYIEKNRTLLLEGYRKILREKFIQLSSSGLRILAVASKKIKAKNKLAKSDEKNLTFEGFLVFSDRPKHTAPETIKDLENLGVQVKILTGDNEYVTKHICDQVGIEVKNIITGESIDVLTDSEFAETVAEATIFAKVTPEHKLRIIQAIKQAGHTVAFMGDGANDAPALKAADVGISVDTALDIAKEAADIILLRKGLDVLIEAVKDGRRTFGNSMKYIFTTSSANFGNMISLAGASMFIRFIPLLPAQVILLNILSDLPSLAISTDNVDSEYLKKPKHWDIHEISRFMVPFGLISSIFDVTTFFLLFYAISHLANHESLFRTGWFIESLLTEIFVIYLIRTRRAFWNSRPSSVLLIAGLLSFFVGAAFIYTPISQIFQFVAPPVNILMIIGLILVAYLCLTEFAKRIYYKKVSI</sequence>
<dbReference type="InterPro" id="IPR006415">
    <property type="entry name" value="P-type_ATPase_IIIB"/>
</dbReference>
<keyword evidence="10" id="KW-0547">Nucleotide-binding</keyword>
<keyword evidence="13" id="KW-1278">Translocase</keyword>
<dbReference type="InterPro" id="IPR004014">
    <property type="entry name" value="ATPase_P-typ_cation-transptr_N"/>
</dbReference>
<feature type="transmembrane region" description="Helical" evidence="18">
    <location>
        <begin position="767"/>
        <end position="784"/>
    </location>
</feature>
<dbReference type="Pfam" id="PF08282">
    <property type="entry name" value="Hydrolase_3"/>
    <property type="match status" value="1"/>
</dbReference>
<dbReference type="NCBIfam" id="TIGR01524">
    <property type="entry name" value="ATPase-IIIB_Mg"/>
    <property type="match status" value="1"/>
</dbReference>
<dbReference type="GO" id="GO:0016887">
    <property type="term" value="F:ATP hydrolysis activity"/>
    <property type="evidence" value="ECO:0007669"/>
    <property type="project" value="InterPro"/>
</dbReference>
<dbReference type="InterPro" id="IPR036412">
    <property type="entry name" value="HAD-like_sf"/>
</dbReference>
<comment type="similarity">
    <text evidence="3">Belongs to the cation transport ATPase (P-type) (TC 3.A.3) family. Type IIIB subfamily.</text>
</comment>
<dbReference type="InterPro" id="IPR059000">
    <property type="entry name" value="ATPase_P-type_domA"/>
</dbReference>
<dbReference type="PRINTS" id="PR00120">
    <property type="entry name" value="HATPASE"/>
</dbReference>
<dbReference type="InterPro" id="IPR018303">
    <property type="entry name" value="ATPase_P-typ_P_site"/>
</dbReference>
<evidence type="ECO:0000256" key="2">
    <source>
        <dbReference type="ARBA" id="ARBA00004429"/>
    </source>
</evidence>
<dbReference type="InterPro" id="IPR006068">
    <property type="entry name" value="ATPase_P-typ_cation-transptr_C"/>
</dbReference>
<dbReference type="EC" id="7.2.2.14" evidence="4"/>
<dbReference type="PRINTS" id="PR00119">
    <property type="entry name" value="CATATPASE"/>
</dbReference>
<dbReference type="InterPro" id="IPR023299">
    <property type="entry name" value="ATPase_P-typ_cyto_dom_N"/>
</dbReference>
<dbReference type="Proteomes" id="UP000176631">
    <property type="component" value="Unassembled WGS sequence"/>
</dbReference>
<evidence type="ECO:0000256" key="1">
    <source>
        <dbReference type="ARBA" id="ARBA00003954"/>
    </source>
</evidence>
<organism evidence="20 21">
    <name type="scientific">Candidatus Woykebacteria bacterium RBG_13_40_15</name>
    <dbReference type="NCBI Taxonomy" id="1802593"/>
    <lineage>
        <taxon>Bacteria</taxon>
        <taxon>Candidatus Woykeibacteriota</taxon>
    </lineage>
</organism>
<comment type="function">
    <text evidence="1">Mediates magnesium influx to the cytosol.</text>
</comment>
<dbReference type="GO" id="GO:0005524">
    <property type="term" value="F:ATP binding"/>
    <property type="evidence" value="ECO:0007669"/>
    <property type="project" value="UniProtKB-KW"/>
</dbReference>
<dbReference type="SFLD" id="SFLDG00002">
    <property type="entry name" value="C1.7:_P-type_atpase_like"/>
    <property type="match status" value="1"/>
</dbReference>
<evidence type="ECO:0000256" key="3">
    <source>
        <dbReference type="ARBA" id="ARBA00008746"/>
    </source>
</evidence>